<organism evidence="2 3">
    <name type="scientific">Catellatospora methionotrophica</name>
    <dbReference type="NCBI Taxonomy" id="121620"/>
    <lineage>
        <taxon>Bacteria</taxon>
        <taxon>Bacillati</taxon>
        <taxon>Actinomycetota</taxon>
        <taxon>Actinomycetes</taxon>
        <taxon>Micromonosporales</taxon>
        <taxon>Micromonosporaceae</taxon>
        <taxon>Catellatospora</taxon>
    </lineage>
</organism>
<proteinExistence type="predicted"/>
<comment type="caution">
    <text evidence="2">The sequence shown here is derived from an EMBL/GenBank/DDBJ whole genome shotgun (WGS) entry which is preliminary data.</text>
</comment>
<reference evidence="2" key="1">
    <citation type="submission" date="2021-01" db="EMBL/GenBank/DDBJ databases">
        <title>Whole genome shotgun sequence of Catellatospora methionotrophica NBRC 14553.</title>
        <authorList>
            <person name="Komaki H."/>
            <person name="Tamura T."/>
        </authorList>
    </citation>
    <scope>NUCLEOTIDE SEQUENCE</scope>
    <source>
        <strain evidence="2">NBRC 14553</strain>
    </source>
</reference>
<sequence>MRFTELDPTIYEHRVTIDSTRKNRRAGAAIGGLFVFLVAACCGGAGGGALGLLRLFGATKLGEVERVAASARAACGVGLPTVGSVC</sequence>
<keyword evidence="1" id="KW-0472">Membrane</keyword>
<dbReference type="EMBL" id="BONJ01000009">
    <property type="protein sequence ID" value="GIG14283.1"/>
    <property type="molecule type" value="Genomic_DNA"/>
</dbReference>
<dbReference type="AlphaFoldDB" id="A0A8J3PFE4"/>
<keyword evidence="1" id="KW-1133">Transmembrane helix</keyword>
<gene>
    <name evidence="2" type="ORF">Cme02nite_26150</name>
</gene>
<protein>
    <submittedName>
        <fullName evidence="2">Uncharacterized protein</fullName>
    </submittedName>
</protein>
<evidence type="ECO:0000313" key="2">
    <source>
        <dbReference type="EMBL" id="GIG14283.1"/>
    </source>
</evidence>
<feature type="transmembrane region" description="Helical" evidence="1">
    <location>
        <begin position="28"/>
        <end position="53"/>
    </location>
</feature>
<name>A0A8J3PFE4_9ACTN</name>
<keyword evidence="3" id="KW-1185">Reference proteome</keyword>
<accession>A0A8J3PFE4</accession>
<evidence type="ECO:0000256" key="1">
    <source>
        <dbReference type="SAM" id="Phobius"/>
    </source>
</evidence>
<dbReference type="Proteomes" id="UP000660339">
    <property type="component" value="Unassembled WGS sequence"/>
</dbReference>
<keyword evidence="1" id="KW-0812">Transmembrane</keyword>
<evidence type="ECO:0000313" key="3">
    <source>
        <dbReference type="Proteomes" id="UP000660339"/>
    </source>
</evidence>